<evidence type="ECO:0000313" key="1">
    <source>
        <dbReference type="EMBL" id="KAF5199793.1"/>
    </source>
</evidence>
<organism evidence="1 2">
    <name type="scientific">Thalictrum thalictroides</name>
    <name type="common">Rue-anemone</name>
    <name type="synonym">Anemone thalictroides</name>
    <dbReference type="NCBI Taxonomy" id="46969"/>
    <lineage>
        <taxon>Eukaryota</taxon>
        <taxon>Viridiplantae</taxon>
        <taxon>Streptophyta</taxon>
        <taxon>Embryophyta</taxon>
        <taxon>Tracheophyta</taxon>
        <taxon>Spermatophyta</taxon>
        <taxon>Magnoliopsida</taxon>
        <taxon>Ranunculales</taxon>
        <taxon>Ranunculaceae</taxon>
        <taxon>Thalictroideae</taxon>
        <taxon>Thalictrum</taxon>
    </lineage>
</organism>
<protein>
    <submittedName>
        <fullName evidence="1">Histone-lysine n-methyltransferase trithorax-like protein</fullName>
    </submittedName>
</protein>
<sequence>MKREGRQHGMVRNYKANFNSKSSVNRFDTPPTAGLFTKVSSKPTNHSKFTGKCGKSKCFECHSHPSCKSKDKGKGSYKIRSTDVSTNHRLISWRVVDNKGNRGLNYVGLSSNEVLEDHHGYDVNIHHIHDDIDGSFGLGDGLVMGSCHLVDDLIINVSNDMDHDVAIIDDDMGFCNVGFVVEQVDGDGDEGWCLVEEM</sequence>
<dbReference type="EMBL" id="JABWDY010011439">
    <property type="protein sequence ID" value="KAF5199793.1"/>
    <property type="molecule type" value="Genomic_DNA"/>
</dbReference>
<dbReference type="PANTHER" id="PTHR34278">
    <property type="entry name" value="PROTEIN THI031, PUTATIVE-RELATED"/>
    <property type="match status" value="1"/>
</dbReference>
<name>A0A7J6WS20_THATH</name>
<gene>
    <name evidence="1" type="ORF">FRX31_010622</name>
</gene>
<keyword evidence="1" id="KW-0808">Transferase</keyword>
<keyword evidence="2" id="KW-1185">Reference proteome</keyword>
<keyword evidence="1" id="KW-0489">Methyltransferase</keyword>
<accession>A0A7J6WS20</accession>
<proteinExistence type="predicted"/>
<dbReference type="GO" id="GO:0032259">
    <property type="term" value="P:methylation"/>
    <property type="evidence" value="ECO:0007669"/>
    <property type="project" value="UniProtKB-KW"/>
</dbReference>
<evidence type="ECO:0000313" key="2">
    <source>
        <dbReference type="Proteomes" id="UP000554482"/>
    </source>
</evidence>
<reference evidence="1 2" key="1">
    <citation type="submission" date="2020-06" db="EMBL/GenBank/DDBJ databases">
        <title>Transcriptomic and genomic resources for Thalictrum thalictroides and T. hernandezii: Facilitating candidate gene discovery in an emerging model plant lineage.</title>
        <authorList>
            <person name="Arias T."/>
            <person name="Riano-Pachon D.M."/>
            <person name="Di Stilio V.S."/>
        </authorList>
    </citation>
    <scope>NUCLEOTIDE SEQUENCE [LARGE SCALE GENOMIC DNA]</scope>
    <source>
        <strain evidence="2">cv. WT478/WT964</strain>
        <tissue evidence="1">Leaves</tissue>
    </source>
</reference>
<dbReference type="Proteomes" id="UP000554482">
    <property type="component" value="Unassembled WGS sequence"/>
</dbReference>
<dbReference type="AlphaFoldDB" id="A0A7J6WS20"/>
<dbReference type="GO" id="GO:0008168">
    <property type="term" value="F:methyltransferase activity"/>
    <property type="evidence" value="ECO:0007669"/>
    <property type="project" value="UniProtKB-KW"/>
</dbReference>
<dbReference type="PANTHER" id="PTHR34278:SF1">
    <property type="entry name" value="PROTEIN THI031, PUTATIVE-RELATED"/>
    <property type="match status" value="1"/>
</dbReference>
<dbReference type="OrthoDB" id="663108at2759"/>
<comment type="caution">
    <text evidence="1">The sequence shown here is derived from an EMBL/GenBank/DDBJ whole genome shotgun (WGS) entry which is preliminary data.</text>
</comment>